<comment type="caution">
    <text evidence="2">The sequence shown here is derived from an EMBL/GenBank/DDBJ whole genome shotgun (WGS) entry which is preliminary data.</text>
</comment>
<evidence type="ECO:0000256" key="1">
    <source>
        <dbReference type="SAM" id="Phobius"/>
    </source>
</evidence>
<dbReference type="AlphaFoldDB" id="A0A2W5VAJ9"/>
<gene>
    <name evidence="2" type="ORF">DI536_28395</name>
</gene>
<keyword evidence="1" id="KW-0472">Membrane</keyword>
<evidence type="ECO:0000313" key="3">
    <source>
        <dbReference type="Proteomes" id="UP000249061"/>
    </source>
</evidence>
<proteinExistence type="predicted"/>
<evidence type="ECO:0000313" key="2">
    <source>
        <dbReference type="EMBL" id="PZR07181.1"/>
    </source>
</evidence>
<organism evidence="2 3">
    <name type="scientific">Archangium gephyra</name>
    <dbReference type="NCBI Taxonomy" id="48"/>
    <lineage>
        <taxon>Bacteria</taxon>
        <taxon>Pseudomonadati</taxon>
        <taxon>Myxococcota</taxon>
        <taxon>Myxococcia</taxon>
        <taxon>Myxococcales</taxon>
        <taxon>Cystobacterineae</taxon>
        <taxon>Archangiaceae</taxon>
        <taxon>Archangium</taxon>
    </lineage>
</organism>
<feature type="transmembrane region" description="Helical" evidence="1">
    <location>
        <begin position="32"/>
        <end position="51"/>
    </location>
</feature>
<feature type="transmembrane region" description="Helical" evidence="1">
    <location>
        <begin position="6"/>
        <end position="25"/>
    </location>
</feature>
<keyword evidence="1" id="KW-1133">Transmembrane helix</keyword>
<keyword evidence="1" id="KW-0812">Transmembrane</keyword>
<dbReference type="EMBL" id="QFQP01000033">
    <property type="protein sequence ID" value="PZR07181.1"/>
    <property type="molecule type" value="Genomic_DNA"/>
</dbReference>
<reference evidence="2 3" key="1">
    <citation type="submission" date="2017-08" db="EMBL/GenBank/DDBJ databases">
        <title>Infants hospitalized years apart are colonized by the same room-sourced microbial strains.</title>
        <authorList>
            <person name="Brooks B."/>
            <person name="Olm M.R."/>
            <person name="Firek B.A."/>
            <person name="Baker R."/>
            <person name="Thomas B.C."/>
            <person name="Morowitz M.J."/>
            <person name="Banfield J.F."/>
        </authorList>
    </citation>
    <scope>NUCLEOTIDE SEQUENCE [LARGE SCALE GENOMIC DNA]</scope>
    <source>
        <strain evidence="2">S2_003_000_R2_14</strain>
    </source>
</reference>
<accession>A0A2W5VAJ9</accession>
<sequence length="96" mass="10319">MVMILGLLSLLIGLVNLACLIVFLIQLFKAKGVGHGIAGLCCGLYTLIWGWQNADALDAANPPPAGLKYAQWIRIWTGLIVVNIVINIASQAMARM</sequence>
<dbReference type="Proteomes" id="UP000249061">
    <property type="component" value="Unassembled WGS sequence"/>
</dbReference>
<protein>
    <submittedName>
        <fullName evidence="2">Uncharacterized protein</fullName>
    </submittedName>
</protein>
<name>A0A2W5VAJ9_9BACT</name>
<feature type="transmembrane region" description="Helical" evidence="1">
    <location>
        <begin position="71"/>
        <end position="90"/>
    </location>
</feature>